<evidence type="ECO:0000313" key="2">
    <source>
        <dbReference type="Proteomes" id="UP000188324"/>
    </source>
</evidence>
<proteinExistence type="predicted"/>
<evidence type="ECO:0000313" key="1">
    <source>
        <dbReference type="EMBL" id="AQP44653.1"/>
    </source>
</evidence>
<sequence length="79" mass="8388">MAGPFEDGLPLHPIADVVMGLSVLFGFSFPFIVLLVASGGWLYSNGDKTVRLVTVLGVRVLQANSSRSRALFNIPGQGL</sequence>
<dbReference type="Proteomes" id="UP000188324">
    <property type="component" value="Chromosome"/>
</dbReference>
<dbReference type="EMBL" id="CP019605">
    <property type="protein sequence ID" value="AQP44653.1"/>
    <property type="molecule type" value="Genomic_DNA"/>
</dbReference>
<dbReference type="RefSeq" id="WP_077341958.1">
    <property type="nucleotide sequence ID" value="NZ_CP019605.1"/>
</dbReference>
<keyword evidence="2" id="KW-1185">Reference proteome</keyword>
<dbReference type="AlphaFoldDB" id="A0A1Q2CEW9"/>
<protein>
    <submittedName>
        <fullName evidence="1">Uncharacterized protein</fullName>
    </submittedName>
</protein>
<name>A0A1Q2CEW9_9ACTN</name>
<organism evidence="1 2">
    <name type="scientific">Tessaracoccus flavus</name>
    <dbReference type="NCBI Taxonomy" id="1610493"/>
    <lineage>
        <taxon>Bacteria</taxon>
        <taxon>Bacillati</taxon>
        <taxon>Actinomycetota</taxon>
        <taxon>Actinomycetes</taxon>
        <taxon>Propionibacteriales</taxon>
        <taxon>Propionibacteriaceae</taxon>
        <taxon>Tessaracoccus</taxon>
    </lineage>
</organism>
<gene>
    <name evidence="1" type="ORF">RPIT_07380</name>
</gene>
<accession>A0A1Q2CEW9</accession>
<dbReference type="STRING" id="1610493.RPIT_07380"/>
<reference evidence="1 2" key="1">
    <citation type="journal article" date="2016" name="Int. J. Syst. Evol. Microbiol.">
        <title>Tessaracoccus flavus sp. nov., isolated from the drainage system of a lindane-producing factory.</title>
        <authorList>
            <person name="Kumari R."/>
            <person name="Singh P."/>
            <person name="Schumann P."/>
            <person name="Lal R."/>
        </authorList>
    </citation>
    <scope>NUCLEOTIDE SEQUENCE [LARGE SCALE GENOMIC DNA]</scope>
    <source>
        <strain evidence="1 2">RP1T</strain>
    </source>
</reference>
<dbReference type="KEGG" id="tfl:RPIT_07380"/>